<name>A0ACB9SDS5_9MYRT</name>
<proteinExistence type="predicted"/>
<keyword evidence="2" id="KW-1185">Reference proteome</keyword>
<organism evidence="1 2">
    <name type="scientific">Melastoma candidum</name>
    <dbReference type="NCBI Taxonomy" id="119954"/>
    <lineage>
        <taxon>Eukaryota</taxon>
        <taxon>Viridiplantae</taxon>
        <taxon>Streptophyta</taxon>
        <taxon>Embryophyta</taxon>
        <taxon>Tracheophyta</taxon>
        <taxon>Spermatophyta</taxon>
        <taxon>Magnoliopsida</taxon>
        <taxon>eudicotyledons</taxon>
        <taxon>Gunneridae</taxon>
        <taxon>Pentapetalae</taxon>
        <taxon>rosids</taxon>
        <taxon>malvids</taxon>
        <taxon>Myrtales</taxon>
        <taxon>Melastomataceae</taxon>
        <taxon>Melastomatoideae</taxon>
        <taxon>Melastomateae</taxon>
        <taxon>Melastoma</taxon>
    </lineage>
</organism>
<reference evidence="2" key="1">
    <citation type="journal article" date="2023" name="Front. Plant Sci.">
        <title>Chromosomal-level genome assembly of Melastoma candidum provides insights into trichome evolution.</title>
        <authorList>
            <person name="Zhong Y."/>
            <person name="Wu W."/>
            <person name="Sun C."/>
            <person name="Zou P."/>
            <person name="Liu Y."/>
            <person name="Dai S."/>
            <person name="Zhou R."/>
        </authorList>
    </citation>
    <scope>NUCLEOTIDE SEQUENCE [LARGE SCALE GENOMIC DNA]</scope>
</reference>
<dbReference type="Proteomes" id="UP001057402">
    <property type="component" value="Chromosome 1"/>
</dbReference>
<sequence length="204" mass="23428">MISRAEIDRRAPFKSVKEAVTMFGDKVLAGEVYTSKHKAGGVIYDDEHADSFRSVIVDATEELEQTRRSLIQAREESVEMERSLSLMKQELEVTKRELRQLRRENRCGKKPVTETNDDEAEDIKFAEDKAEVTYETQKKRYVRFEAPVPVVSREVMNPQGGAEREAVLKRHPSLRKKIKKPLLPLILRGIFTRKGAKSDDTIKP</sequence>
<dbReference type="EMBL" id="CM042880">
    <property type="protein sequence ID" value="KAI4389611.1"/>
    <property type="molecule type" value="Genomic_DNA"/>
</dbReference>
<gene>
    <name evidence="1" type="ORF">MLD38_001819</name>
</gene>
<accession>A0ACB9SDS5</accession>
<protein>
    <submittedName>
        <fullName evidence="1">Uncharacterized protein</fullName>
    </submittedName>
</protein>
<evidence type="ECO:0000313" key="2">
    <source>
        <dbReference type="Proteomes" id="UP001057402"/>
    </source>
</evidence>
<comment type="caution">
    <text evidence="1">The sequence shown here is derived from an EMBL/GenBank/DDBJ whole genome shotgun (WGS) entry which is preliminary data.</text>
</comment>
<evidence type="ECO:0000313" key="1">
    <source>
        <dbReference type="EMBL" id="KAI4389611.1"/>
    </source>
</evidence>